<feature type="domain" description="Striatin N-terminal" evidence="11">
    <location>
        <begin position="90"/>
        <end position="229"/>
    </location>
</feature>
<dbReference type="GO" id="GO:0005737">
    <property type="term" value="C:cytoplasm"/>
    <property type="evidence" value="ECO:0007669"/>
    <property type="project" value="UniProtKB-SubCell"/>
</dbReference>
<evidence type="ECO:0000256" key="4">
    <source>
        <dbReference type="ARBA" id="ARBA00022553"/>
    </source>
</evidence>
<feature type="repeat" description="WD" evidence="9">
    <location>
        <begin position="526"/>
        <end position="557"/>
    </location>
</feature>
<evidence type="ECO:0000256" key="7">
    <source>
        <dbReference type="ARBA" id="ARBA00022860"/>
    </source>
</evidence>
<evidence type="ECO:0000256" key="1">
    <source>
        <dbReference type="ARBA" id="ARBA00004496"/>
    </source>
</evidence>
<organism evidence="12 13">
    <name type="scientific">Ditylenchus dipsaci</name>
    <dbReference type="NCBI Taxonomy" id="166011"/>
    <lineage>
        <taxon>Eukaryota</taxon>
        <taxon>Metazoa</taxon>
        <taxon>Ecdysozoa</taxon>
        <taxon>Nematoda</taxon>
        <taxon>Chromadorea</taxon>
        <taxon>Rhabditida</taxon>
        <taxon>Tylenchina</taxon>
        <taxon>Tylenchomorpha</taxon>
        <taxon>Sphaerularioidea</taxon>
        <taxon>Anguinidae</taxon>
        <taxon>Anguininae</taxon>
        <taxon>Ditylenchus</taxon>
    </lineage>
</organism>
<comment type="similarity">
    <text evidence="2">Belongs to the WD repeat striatin family.</text>
</comment>
<dbReference type="AlphaFoldDB" id="A0A915E510"/>
<feature type="region of interest" description="Disordered" evidence="10">
    <location>
        <begin position="740"/>
        <end position="779"/>
    </location>
</feature>
<accession>A0A915E510</accession>
<feature type="compositionally biased region" description="Polar residues" evidence="10">
    <location>
        <begin position="11"/>
        <end position="48"/>
    </location>
</feature>
<dbReference type="InterPro" id="IPR036322">
    <property type="entry name" value="WD40_repeat_dom_sf"/>
</dbReference>
<evidence type="ECO:0000256" key="5">
    <source>
        <dbReference type="ARBA" id="ARBA00022574"/>
    </source>
</evidence>
<keyword evidence="7" id="KW-0112">Calmodulin-binding</keyword>
<feature type="repeat" description="WD" evidence="9">
    <location>
        <begin position="698"/>
        <end position="739"/>
    </location>
</feature>
<evidence type="ECO:0000259" key="11">
    <source>
        <dbReference type="Pfam" id="PF08232"/>
    </source>
</evidence>
<dbReference type="PROSITE" id="PS50082">
    <property type="entry name" value="WD_REPEATS_2"/>
    <property type="match status" value="4"/>
</dbReference>
<keyword evidence="12" id="KW-1185">Reference proteome</keyword>
<feature type="repeat" description="WD" evidence="9">
    <location>
        <begin position="579"/>
        <end position="609"/>
    </location>
</feature>
<dbReference type="InterPro" id="IPR051488">
    <property type="entry name" value="WD_repeat_striatin"/>
</dbReference>
<feature type="repeat" description="WD" evidence="9">
    <location>
        <begin position="452"/>
        <end position="486"/>
    </location>
</feature>
<evidence type="ECO:0000256" key="3">
    <source>
        <dbReference type="ARBA" id="ARBA00022490"/>
    </source>
</evidence>
<evidence type="ECO:0000313" key="12">
    <source>
        <dbReference type="Proteomes" id="UP000887574"/>
    </source>
</evidence>
<evidence type="ECO:0000256" key="2">
    <source>
        <dbReference type="ARBA" id="ARBA00009616"/>
    </source>
</evidence>
<dbReference type="InterPro" id="IPR013258">
    <property type="entry name" value="Striatin_N"/>
</dbReference>
<keyword evidence="4" id="KW-0597">Phosphoprotein</keyword>
<dbReference type="PROSITE" id="PS50294">
    <property type="entry name" value="WD_REPEATS_REGION"/>
    <property type="match status" value="3"/>
</dbReference>
<feature type="region of interest" description="Disordered" evidence="10">
    <location>
        <begin position="334"/>
        <end position="384"/>
    </location>
</feature>
<dbReference type="Pfam" id="PF00400">
    <property type="entry name" value="WD40"/>
    <property type="match status" value="4"/>
</dbReference>
<dbReference type="PANTHER" id="PTHR15653:SF0">
    <property type="entry name" value="CONNECTOR OF KINASE TO AP-1, ISOFORM E"/>
    <property type="match status" value="1"/>
</dbReference>
<keyword evidence="5 9" id="KW-0853">WD repeat</keyword>
<dbReference type="InterPro" id="IPR015943">
    <property type="entry name" value="WD40/YVTN_repeat-like_dom_sf"/>
</dbReference>
<feature type="compositionally biased region" description="Low complexity" evidence="10">
    <location>
        <begin position="284"/>
        <end position="297"/>
    </location>
</feature>
<dbReference type="WBParaSite" id="jg2906">
    <property type="protein sequence ID" value="jg2906"/>
    <property type="gene ID" value="jg2906"/>
</dbReference>
<feature type="region of interest" description="Disordered" evidence="10">
    <location>
        <begin position="282"/>
        <end position="312"/>
    </location>
</feature>
<evidence type="ECO:0000313" key="13">
    <source>
        <dbReference type="WBParaSite" id="jg2906"/>
    </source>
</evidence>
<name>A0A915E510_9BILA</name>
<dbReference type="Pfam" id="PF08232">
    <property type="entry name" value="Striatin"/>
    <property type="match status" value="1"/>
</dbReference>
<keyword evidence="8" id="KW-0175">Coiled coil</keyword>
<sequence>MRLGGNKHNYDSSSASDLPQSQAPPLYPNNSSGGSFLTGNPSTTTQGYSAGGGSNDDGNDSGDGTHSTNNGGNSGGDGGKDNEARRPPYTMHGVLHYLQHEWSRYELERAQWEMERAELRARISFLVGERKGQENLKHDLVRRIKMLEYSLKQERAKIHRLQHNGQDPEQDEMDSDFNPGGDSNVPMDIDALEKGISGDQKAANNQDWRQARQVLRQYLQEIGYSEKILDVRSFRVKNLLGLLPDNWNLNGDGRKAAEKALLDTEQAVLETADIIKQSRKYDNFNDSNKNNSSGDFMAGDDDSDSDNDVDNKQSSLDVDAVEALDEFSFLKNEKSYSGTASQNPPKACQEEFRHRMEDRKRASAGGKGQRSMQDESDEGGGPGTALDALLAGGIGGVLAAGGAGGVKSLDVDTALGFSPDDGPIDTKDDFGSMVDDDQLLANQQRWNIRFTLRSHYDSIRAMQFHPMEPVLVTASEDGTAKLWDLSGSHAGGTIKSNSGDGAAGLSKAAQNPPSTGIVDVEPIYTFRGHKGPILAMDMSPTGDMCYTGGHDGSICCWVVPSTAIEVYQNYDPTVLQERLLGHTDCVWAVAFHSSTNRLISASADGTVRFNARPRSIDIVSTEPQQLLIAYSKAQCSILDLETGQNVLNFDFQDGGDGDGVGEINKILSHPTMPITVVAGEDRKIRYFDNNTGKLIHGTVAHVEAISTLAIDPNGLYLLSGSHDGSLRLWNMEKSQGVCNHPTMPSLLPPSAPSSVVQTSSTSSTTTVSSPPTTTSSGKE</sequence>
<dbReference type="InterPro" id="IPR019775">
    <property type="entry name" value="WD40_repeat_CS"/>
</dbReference>
<dbReference type="Gene3D" id="1.20.5.300">
    <property type="match status" value="1"/>
</dbReference>
<dbReference type="Gene3D" id="2.130.10.10">
    <property type="entry name" value="YVTN repeat-like/Quinoprotein amine dehydrogenase"/>
    <property type="match status" value="3"/>
</dbReference>
<feature type="region of interest" description="Disordered" evidence="10">
    <location>
        <begin position="494"/>
        <end position="514"/>
    </location>
</feature>
<dbReference type="InterPro" id="IPR001680">
    <property type="entry name" value="WD40_rpt"/>
</dbReference>
<feature type="compositionally biased region" description="Basic and acidic residues" evidence="10">
    <location>
        <begin position="348"/>
        <end position="361"/>
    </location>
</feature>
<feature type="compositionally biased region" description="Acidic residues" evidence="10">
    <location>
        <begin position="298"/>
        <end position="308"/>
    </location>
</feature>
<dbReference type="PROSITE" id="PS00678">
    <property type="entry name" value="WD_REPEATS_1"/>
    <property type="match status" value="2"/>
</dbReference>
<feature type="compositionally biased region" description="Low complexity" evidence="10">
    <location>
        <begin position="752"/>
        <end position="779"/>
    </location>
</feature>
<keyword evidence="6" id="KW-0677">Repeat</keyword>
<dbReference type="Proteomes" id="UP000887574">
    <property type="component" value="Unplaced"/>
</dbReference>
<dbReference type="SUPFAM" id="SSF50978">
    <property type="entry name" value="WD40 repeat-like"/>
    <property type="match status" value="1"/>
</dbReference>
<feature type="region of interest" description="Disordered" evidence="10">
    <location>
        <begin position="1"/>
        <end position="88"/>
    </location>
</feature>
<dbReference type="GO" id="GO:0005516">
    <property type="term" value="F:calmodulin binding"/>
    <property type="evidence" value="ECO:0007669"/>
    <property type="project" value="UniProtKB-KW"/>
</dbReference>
<evidence type="ECO:0000256" key="9">
    <source>
        <dbReference type="PROSITE-ProRule" id="PRU00221"/>
    </source>
</evidence>
<comment type="subcellular location">
    <subcellularLocation>
        <location evidence="1">Cytoplasm</location>
    </subcellularLocation>
</comment>
<feature type="compositionally biased region" description="Polar residues" evidence="10">
    <location>
        <begin position="335"/>
        <end position="344"/>
    </location>
</feature>
<dbReference type="SMART" id="SM00320">
    <property type="entry name" value="WD40"/>
    <property type="match status" value="5"/>
</dbReference>
<dbReference type="FunFam" id="1.20.5.300:FF:000001">
    <property type="entry name" value="striatin isoform X1"/>
    <property type="match status" value="1"/>
</dbReference>
<dbReference type="PANTHER" id="PTHR15653">
    <property type="entry name" value="STRIATIN"/>
    <property type="match status" value="1"/>
</dbReference>
<evidence type="ECO:0000256" key="8">
    <source>
        <dbReference type="ARBA" id="ARBA00023054"/>
    </source>
</evidence>
<protein>
    <submittedName>
        <fullName evidence="13">Striatin N-terminal domain-containing protein</fullName>
    </submittedName>
</protein>
<feature type="compositionally biased region" description="Low complexity" evidence="10">
    <location>
        <begin position="62"/>
        <end position="71"/>
    </location>
</feature>
<keyword evidence="3" id="KW-0963">Cytoplasm</keyword>
<reference evidence="13" key="1">
    <citation type="submission" date="2022-11" db="UniProtKB">
        <authorList>
            <consortium name="WormBaseParasite"/>
        </authorList>
    </citation>
    <scope>IDENTIFICATION</scope>
</reference>
<evidence type="ECO:0000256" key="6">
    <source>
        <dbReference type="ARBA" id="ARBA00022737"/>
    </source>
</evidence>
<evidence type="ECO:0000256" key="10">
    <source>
        <dbReference type="SAM" id="MobiDB-lite"/>
    </source>
</evidence>
<proteinExistence type="inferred from homology"/>